<dbReference type="PANTHER" id="PTHR42879">
    <property type="entry name" value="3-OXOACYL-(ACYL-CARRIER-PROTEIN) REDUCTASE"/>
    <property type="match status" value="1"/>
</dbReference>
<dbReference type="SUPFAM" id="SSF51735">
    <property type="entry name" value="NAD(P)-binding Rossmann-fold domains"/>
    <property type="match status" value="1"/>
</dbReference>
<dbReference type="EMBL" id="JAPDOD010000013">
    <property type="protein sequence ID" value="MDA0161560.1"/>
    <property type="molecule type" value="Genomic_DNA"/>
</dbReference>
<dbReference type="PROSITE" id="PS00061">
    <property type="entry name" value="ADH_SHORT"/>
    <property type="match status" value="1"/>
</dbReference>
<organism evidence="3 4">
    <name type="scientific">Solirubrobacter ginsenosidimutans</name>
    <dbReference type="NCBI Taxonomy" id="490573"/>
    <lineage>
        <taxon>Bacteria</taxon>
        <taxon>Bacillati</taxon>
        <taxon>Actinomycetota</taxon>
        <taxon>Thermoleophilia</taxon>
        <taxon>Solirubrobacterales</taxon>
        <taxon>Solirubrobacteraceae</taxon>
        <taxon>Solirubrobacter</taxon>
    </lineage>
</organism>
<evidence type="ECO:0000313" key="4">
    <source>
        <dbReference type="Proteomes" id="UP001149140"/>
    </source>
</evidence>
<name>A0A9X3MS73_9ACTN</name>
<protein>
    <submittedName>
        <fullName evidence="3">SDR family oxidoreductase</fullName>
    </submittedName>
</protein>
<dbReference type="PANTHER" id="PTHR42879:SF6">
    <property type="entry name" value="NADPH-DEPENDENT REDUCTASE BACG"/>
    <property type="match status" value="1"/>
</dbReference>
<dbReference type="InterPro" id="IPR050259">
    <property type="entry name" value="SDR"/>
</dbReference>
<dbReference type="PRINTS" id="PR00080">
    <property type="entry name" value="SDRFAMILY"/>
</dbReference>
<dbReference type="GO" id="GO:0016491">
    <property type="term" value="F:oxidoreductase activity"/>
    <property type="evidence" value="ECO:0007669"/>
    <property type="project" value="UniProtKB-KW"/>
</dbReference>
<dbReference type="Proteomes" id="UP001149140">
    <property type="component" value="Unassembled WGS sequence"/>
</dbReference>
<comment type="caution">
    <text evidence="3">The sequence shown here is derived from an EMBL/GenBank/DDBJ whole genome shotgun (WGS) entry which is preliminary data.</text>
</comment>
<dbReference type="InterPro" id="IPR002347">
    <property type="entry name" value="SDR_fam"/>
</dbReference>
<gene>
    <name evidence="3" type="ORF">OM076_14885</name>
</gene>
<evidence type="ECO:0000256" key="2">
    <source>
        <dbReference type="ARBA" id="ARBA00023002"/>
    </source>
</evidence>
<evidence type="ECO:0000313" key="3">
    <source>
        <dbReference type="EMBL" id="MDA0161560.1"/>
    </source>
</evidence>
<accession>A0A9X3MS73</accession>
<reference evidence="3" key="1">
    <citation type="submission" date="2022-10" db="EMBL/GenBank/DDBJ databases">
        <title>The WGS of Solirubrobacter ginsenosidimutans DSM 21036.</title>
        <authorList>
            <person name="Jiang Z."/>
        </authorList>
    </citation>
    <scope>NUCLEOTIDE SEQUENCE</scope>
    <source>
        <strain evidence="3">DSM 21036</strain>
    </source>
</reference>
<sequence length="257" mass="25411">MDMELAGKQAVVTGASKGIGLAIVEALVAEGVSVIAGARHFGALPEGVHAVPVDLSTAEGAIELIAAAGEAFGGGLDVLVNNVGAVTPRTGGFRSVTDDEWLATLTLDFLSAVRVTRAALDLLEARGGGTIVSINSVNATLADPLVIDYCTAKAAVASFSKSLAKEVAPLGIRVNTVSPGPVATDLWLGGGGVAESVAKAVGGDASDVAAGAARQSPTGRFTQPAEVADLVVLLASGRAGNVTGADIVIDGGLIPTH</sequence>
<dbReference type="Pfam" id="PF13561">
    <property type="entry name" value="adh_short_C2"/>
    <property type="match status" value="1"/>
</dbReference>
<dbReference type="GO" id="GO:0032787">
    <property type="term" value="P:monocarboxylic acid metabolic process"/>
    <property type="evidence" value="ECO:0007669"/>
    <property type="project" value="UniProtKB-ARBA"/>
</dbReference>
<dbReference type="InterPro" id="IPR020904">
    <property type="entry name" value="Sc_DH/Rdtase_CS"/>
</dbReference>
<comment type="similarity">
    <text evidence="1">Belongs to the short-chain dehydrogenases/reductases (SDR) family.</text>
</comment>
<dbReference type="AlphaFoldDB" id="A0A9X3MS73"/>
<dbReference type="PRINTS" id="PR00081">
    <property type="entry name" value="GDHRDH"/>
</dbReference>
<keyword evidence="4" id="KW-1185">Reference proteome</keyword>
<dbReference type="FunFam" id="3.40.50.720:FF:000084">
    <property type="entry name" value="Short-chain dehydrogenase reductase"/>
    <property type="match status" value="1"/>
</dbReference>
<dbReference type="InterPro" id="IPR036291">
    <property type="entry name" value="NAD(P)-bd_dom_sf"/>
</dbReference>
<evidence type="ECO:0000256" key="1">
    <source>
        <dbReference type="ARBA" id="ARBA00006484"/>
    </source>
</evidence>
<dbReference type="Gene3D" id="3.40.50.720">
    <property type="entry name" value="NAD(P)-binding Rossmann-like Domain"/>
    <property type="match status" value="1"/>
</dbReference>
<keyword evidence="2" id="KW-0560">Oxidoreductase</keyword>
<proteinExistence type="inferred from homology"/>
<dbReference type="RefSeq" id="WP_270040777.1">
    <property type="nucleotide sequence ID" value="NZ_JAPDOD010000013.1"/>
</dbReference>